<dbReference type="InterPro" id="IPR000157">
    <property type="entry name" value="TIR_dom"/>
</dbReference>
<dbReference type="InterPro" id="IPR027417">
    <property type="entry name" value="P-loop_NTPase"/>
</dbReference>
<dbReference type="InterPro" id="IPR002182">
    <property type="entry name" value="NB-ARC"/>
</dbReference>
<dbReference type="SMART" id="SM00255">
    <property type="entry name" value="TIR"/>
    <property type="match status" value="1"/>
</dbReference>
<gene>
    <name evidence="7" type="primary">LOC115726983</name>
</gene>
<evidence type="ECO:0000259" key="5">
    <source>
        <dbReference type="PROSITE" id="PS50104"/>
    </source>
</evidence>
<dbReference type="Gene3D" id="1.10.8.430">
    <property type="entry name" value="Helical domain of apoptotic protease-activating factors"/>
    <property type="match status" value="1"/>
</dbReference>
<keyword evidence="2" id="KW-0677">Repeat</keyword>
<dbReference type="Gene3D" id="3.40.50.300">
    <property type="entry name" value="P-loop containing nucleotide triphosphate hydrolases"/>
    <property type="match status" value="1"/>
</dbReference>
<dbReference type="Gene3D" id="3.80.10.10">
    <property type="entry name" value="Ribonuclease Inhibitor"/>
    <property type="match status" value="1"/>
</dbReference>
<feature type="compositionally biased region" description="Basic and acidic residues" evidence="4">
    <location>
        <begin position="1073"/>
        <end position="1089"/>
    </location>
</feature>
<evidence type="ECO:0000256" key="2">
    <source>
        <dbReference type="ARBA" id="ARBA00022737"/>
    </source>
</evidence>
<evidence type="ECO:0000256" key="1">
    <source>
        <dbReference type="ARBA" id="ARBA00022614"/>
    </source>
</evidence>
<dbReference type="InterPro" id="IPR042197">
    <property type="entry name" value="Apaf_helical"/>
</dbReference>
<keyword evidence="3" id="KW-0611">Plant defense</keyword>
<dbReference type="SUPFAM" id="SSF52058">
    <property type="entry name" value="L domain-like"/>
    <property type="match status" value="1"/>
</dbReference>
<organism evidence="6 7">
    <name type="scientific">Rhodamnia argentea</name>
    <dbReference type="NCBI Taxonomy" id="178133"/>
    <lineage>
        <taxon>Eukaryota</taxon>
        <taxon>Viridiplantae</taxon>
        <taxon>Streptophyta</taxon>
        <taxon>Embryophyta</taxon>
        <taxon>Tracheophyta</taxon>
        <taxon>Spermatophyta</taxon>
        <taxon>Magnoliopsida</taxon>
        <taxon>eudicotyledons</taxon>
        <taxon>Gunneridae</taxon>
        <taxon>Pentapetalae</taxon>
        <taxon>rosids</taxon>
        <taxon>malvids</taxon>
        <taxon>Myrtales</taxon>
        <taxon>Myrtaceae</taxon>
        <taxon>Myrtoideae</taxon>
        <taxon>Myrteae</taxon>
        <taxon>Australasian group</taxon>
        <taxon>Rhodamnia</taxon>
    </lineage>
</organism>
<dbReference type="InterPro" id="IPR035897">
    <property type="entry name" value="Toll_tir_struct_dom_sf"/>
</dbReference>
<dbReference type="Pfam" id="PF01582">
    <property type="entry name" value="TIR"/>
    <property type="match status" value="1"/>
</dbReference>
<dbReference type="Gene3D" id="3.40.50.10140">
    <property type="entry name" value="Toll/interleukin-1 receptor homology (TIR) domain"/>
    <property type="match status" value="1"/>
</dbReference>
<evidence type="ECO:0000256" key="4">
    <source>
        <dbReference type="SAM" id="MobiDB-lite"/>
    </source>
</evidence>
<feature type="region of interest" description="Disordered" evidence="4">
    <location>
        <begin position="1130"/>
        <end position="1170"/>
    </location>
</feature>
<evidence type="ECO:0000313" key="6">
    <source>
        <dbReference type="Proteomes" id="UP000827889"/>
    </source>
</evidence>
<dbReference type="InterPro" id="IPR044974">
    <property type="entry name" value="Disease_R_plants"/>
</dbReference>
<reference evidence="7" key="1">
    <citation type="submission" date="2025-08" db="UniProtKB">
        <authorList>
            <consortium name="RefSeq"/>
        </authorList>
    </citation>
    <scope>IDENTIFICATION</scope>
    <source>
        <tissue evidence="7">Leaf</tissue>
    </source>
</reference>
<feature type="compositionally biased region" description="Acidic residues" evidence="4">
    <location>
        <begin position="1009"/>
        <end position="1026"/>
    </location>
</feature>
<dbReference type="SUPFAM" id="SSF52200">
    <property type="entry name" value="Toll/Interleukin receptor TIR domain"/>
    <property type="match status" value="1"/>
</dbReference>
<dbReference type="PRINTS" id="PR00364">
    <property type="entry name" value="DISEASERSIST"/>
</dbReference>
<dbReference type="SUPFAM" id="SSF46785">
    <property type="entry name" value="Winged helix' DNA-binding domain"/>
    <property type="match status" value="1"/>
</dbReference>
<protein>
    <submittedName>
        <fullName evidence="7">Probable disease resistance protein RPP1</fullName>
    </submittedName>
</protein>
<dbReference type="Proteomes" id="UP000827889">
    <property type="component" value="Chromosome 4"/>
</dbReference>
<dbReference type="InterPro" id="IPR036390">
    <property type="entry name" value="WH_DNA-bd_sf"/>
</dbReference>
<keyword evidence="6" id="KW-1185">Reference proteome</keyword>
<name>A0ABM3HBJ4_9MYRT</name>
<keyword evidence="1" id="KW-0433">Leucine-rich repeat</keyword>
<dbReference type="RefSeq" id="XP_048133971.1">
    <property type="nucleotide sequence ID" value="XM_048278014.1"/>
</dbReference>
<evidence type="ECO:0000313" key="7">
    <source>
        <dbReference type="RefSeq" id="XP_048133971.1"/>
    </source>
</evidence>
<dbReference type="Pfam" id="PF00931">
    <property type="entry name" value="NB-ARC"/>
    <property type="match status" value="1"/>
</dbReference>
<dbReference type="PANTHER" id="PTHR11017:SF570">
    <property type="entry name" value="DISEASE RESISTANCE PROTEIN (TIR-NBS CLASS)-RELATED"/>
    <property type="match status" value="1"/>
</dbReference>
<dbReference type="InterPro" id="IPR058192">
    <property type="entry name" value="WHD_ROQ1-like"/>
</dbReference>
<accession>A0ABM3HBJ4</accession>
<evidence type="ECO:0000256" key="3">
    <source>
        <dbReference type="ARBA" id="ARBA00022821"/>
    </source>
</evidence>
<feature type="domain" description="TIR" evidence="5">
    <location>
        <begin position="18"/>
        <end position="184"/>
    </location>
</feature>
<feature type="region of interest" description="Disordered" evidence="4">
    <location>
        <begin position="1009"/>
        <end position="1099"/>
    </location>
</feature>
<proteinExistence type="predicted"/>
<sequence>MANSEAGTSSDVARALGGEYQVFLNFRGPDTRHGFTDFLYHGLVDAGIRVFRDEDELRFGKVIGGSLLRAINNSIIYIPIFSRNYASSKWCLHELAHIIDNVSKSEGKKSVFPIFFDVEPEDVKLKTPRYSDALLEHENKFPDEIKVWRKALAEVDEIKGWNVKKDQSQAKLVESVVQKVLEKLETRQKLLPQNLVGLDDRIRHLTELLDVNHRDVRLIAIYGMGGIGKTTVAKVVFNRLSSHFGKCCSFLDDVRENSATKEGIVKLQNKLLSDIVGSESAGVEDSEHGMRRIGDTFRIKKVLVVLDDIDKKEHIEKLIGNSSLHSGSRIIITMRNIAILQVEGFKGELLCYEMLKMDDDYALQLFCRHAFGRGFPSNDYQGLSSEIVSSTGGLPLAIEVIGSLLMSQLLKGKNSEIWEEMMEKLRKGHEKKILEKLRISYDDLDKYHKQIFLDIACFFSNKNKTNAIYMWTDCQFYPKEGIEVLTERCLVKVLDDDKFWMHDQLIALGRQIVREESQDDLGKQSRLWIAKEALQIIRTEERLDKVQALKLNGQDGFINITNEDVERLPNLRVDNMFLDHLVVFKLHMNNFSDDSKAWDLIKGRRRGCSGWLAEEPAAVGGSEDDERRLRVVAEGWMAAGYSRTAVAAVNVGNTSSGGRKQGSSKLWLLGLPDAAVATMVAWDGGGWKMRRSEELPSSNWSWRNLSTLVIGWCEVEDIPLEGFTRLEKLTVSRCQQLQRLSIPWELRKLREVYVYGCPELVEIQIVGLSKLLECLSVHECESLARICGLSYLKNLEKLRIHGCGVLTNFEGLDELESLKSLAVTSCKELTWLIDASCTNIPDDCVVRINKCGDAIKDCESLYDIGMSLKRYREEILSNISNKTGLSFAIRFHLGVKRSSDGFEFVGGIKRENEDVAPGSVTHKGLIADVKCFGFRLKRMWYTAPGTYHKLLIEVKSDEQVKGMVLLASKRGSIHLYVEGGVDSEWEGEYDDEMMEMLREEWAMRTDVYSDEDGPEWDVPNPDEDADSASVGESEADGTSSIDDFRSEPGNAECVEATGNRRQSRGGRIGYPGRVDEGKAVSMENRKEEKDDSGEPANQNEFVRSSCQRCEGVEHQDSSCKATTEFEDEGALSSLMVEEKTESTVENTYKNGKRKRDRTCFQPRKESKEGL</sequence>
<dbReference type="PANTHER" id="PTHR11017">
    <property type="entry name" value="LEUCINE-RICH REPEAT-CONTAINING PROTEIN"/>
    <property type="match status" value="1"/>
</dbReference>
<dbReference type="SUPFAM" id="SSF52540">
    <property type="entry name" value="P-loop containing nucleoside triphosphate hydrolases"/>
    <property type="match status" value="1"/>
</dbReference>
<dbReference type="PROSITE" id="PS50104">
    <property type="entry name" value="TIR"/>
    <property type="match status" value="1"/>
</dbReference>
<dbReference type="Pfam" id="PF23282">
    <property type="entry name" value="WHD_ROQ1"/>
    <property type="match status" value="1"/>
</dbReference>
<dbReference type="GeneID" id="115726983"/>
<dbReference type="InterPro" id="IPR032675">
    <property type="entry name" value="LRR_dom_sf"/>
</dbReference>